<name>X1A6E4_9ZZZZ</name>
<dbReference type="EMBL" id="BART01009435">
    <property type="protein sequence ID" value="GAG68358.1"/>
    <property type="molecule type" value="Genomic_DNA"/>
</dbReference>
<dbReference type="GO" id="GO:0016757">
    <property type="term" value="F:glycosyltransferase activity"/>
    <property type="evidence" value="ECO:0007669"/>
    <property type="project" value="InterPro"/>
</dbReference>
<sequence>KFFFLGVYVSSNLQIAISQYEVNQCFKRYRYKPLFIPIGIDLEQFNTTVKGVQVRKKYSRNDEKLILTVCRLEPRKNIFTLISAAKIVCQRNSQIKFLLVGEGISREKIKEQIKKAKLWNKIILTGQVKDEELVSYYRACDLFVLPTLEEGFGIVLLEAMACGLPVISTTVGAVPEVVGNCGILIPPHHPKILAEKILEIMHNKTLREELIAKGLERVKEYDWDALIVKYEKAYVSCLKGESLSNG</sequence>
<dbReference type="InterPro" id="IPR001296">
    <property type="entry name" value="Glyco_trans_1"/>
</dbReference>
<feature type="non-terminal residue" evidence="3">
    <location>
        <position position="1"/>
    </location>
</feature>
<dbReference type="GO" id="GO:0009103">
    <property type="term" value="P:lipopolysaccharide biosynthetic process"/>
    <property type="evidence" value="ECO:0007669"/>
    <property type="project" value="TreeGrafter"/>
</dbReference>
<dbReference type="PANTHER" id="PTHR46401">
    <property type="entry name" value="GLYCOSYLTRANSFERASE WBBK-RELATED"/>
    <property type="match status" value="1"/>
</dbReference>
<feature type="domain" description="Glycosyl transferase family 1" evidence="2">
    <location>
        <begin position="56"/>
        <end position="214"/>
    </location>
</feature>
<protein>
    <recommendedName>
        <fullName evidence="2">Glycosyl transferase family 1 domain-containing protein</fullName>
    </recommendedName>
</protein>
<keyword evidence="1" id="KW-0808">Transferase</keyword>
<organism evidence="3">
    <name type="scientific">marine sediment metagenome</name>
    <dbReference type="NCBI Taxonomy" id="412755"/>
    <lineage>
        <taxon>unclassified sequences</taxon>
        <taxon>metagenomes</taxon>
        <taxon>ecological metagenomes</taxon>
    </lineage>
</organism>
<evidence type="ECO:0000256" key="1">
    <source>
        <dbReference type="ARBA" id="ARBA00022679"/>
    </source>
</evidence>
<comment type="caution">
    <text evidence="3">The sequence shown here is derived from an EMBL/GenBank/DDBJ whole genome shotgun (WGS) entry which is preliminary data.</text>
</comment>
<proteinExistence type="predicted"/>
<dbReference type="Gene3D" id="3.40.50.2000">
    <property type="entry name" value="Glycogen Phosphorylase B"/>
    <property type="match status" value="2"/>
</dbReference>
<accession>X1A6E4</accession>
<evidence type="ECO:0000259" key="2">
    <source>
        <dbReference type="Pfam" id="PF00534"/>
    </source>
</evidence>
<dbReference type="PANTHER" id="PTHR46401:SF2">
    <property type="entry name" value="GLYCOSYLTRANSFERASE WBBK-RELATED"/>
    <property type="match status" value="1"/>
</dbReference>
<dbReference type="AlphaFoldDB" id="X1A6E4"/>
<dbReference type="CDD" id="cd03801">
    <property type="entry name" value="GT4_PimA-like"/>
    <property type="match status" value="1"/>
</dbReference>
<gene>
    <name evidence="3" type="ORF">S01H4_20908</name>
</gene>
<evidence type="ECO:0000313" key="3">
    <source>
        <dbReference type="EMBL" id="GAG68358.1"/>
    </source>
</evidence>
<reference evidence="3" key="1">
    <citation type="journal article" date="2014" name="Front. Microbiol.">
        <title>High frequency of phylogenetically diverse reductive dehalogenase-homologous genes in deep subseafloor sedimentary metagenomes.</title>
        <authorList>
            <person name="Kawai M."/>
            <person name="Futagami T."/>
            <person name="Toyoda A."/>
            <person name="Takaki Y."/>
            <person name="Nishi S."/>
            <person name="Hori S."/>
            <person name="Arai W."/>
            <person name="Tsubouchi T."/>
            <person name="Morono Y."/>
            <person name="Uchiyama I."/>
            <person name="Ito T."/>
            <person name="Fujiyama A."/>
            <person name="Inagaki F."/>
            <person name="Takami H."/>
        </authorList>
    </citation>
    <scope>NUCLEOTIDE SEQUENCE</scope>
    <source>
        <strain evidence="3">Expedition CK06-06</strain>
    </source>
</reference>
<dbReference type="Pfam" id="PF00534">
    <property type="entry name" value="Glycos_transf_1"/>
    <property type="match status" value="1"/>
</dbReference>
<dbReference type="SUPFAM" id="SSF53756">
    <property type="entry name" value="UDP-Glycosyltransferase/glycogen phosphorylase"/>
    <property type="match status" value="1"/>
</dbReference>